<dbReference type="InterPro" id="IPR036397">
    <property type="entry name" value="RNaseH_sf"/>
</dbReference>
<protein>
    <submittedName>
        <fullName evidence="3">IS481 family transposase</fullName>
    </submittedName>
</protein>
<dbReference type="PROSITE" id="PS50994">
    <property type="entry name" value="INTEGRASE"/>
    <property type="match status" value="1"/>
</dbReference>
<dbReference type="InterPro" id="IPR001584">
    <property type="entry name" value="Integrase_cat-core"/>
</dbReference>
<evidence type="ECO:0000313" key="4">
    <source>
        <dbReference type="Proteomes" id="UP000229916"/>
    </source>
</evidence>
<dbReference type="Proteomes" id="UP000229916">
    <property type="component" value="Unassembled WGS sequence"/>
</dbReference>
<dbReference type="Gene3D" id="3.30.420.10">
    <property type="entry name" value="Ribonuclease H-like superfamily/Ribonuclease H"/>
    <property type="match status" value="1"/>
</dbReference>
<proteinExistence type="predicted"/>
<feature type="region of interest" description="Disordered" evidence="1">
    <location>
        <begin position="1"/>
        <end position="27"/>
    </location>
</feature>
<evidence type="ECO:0000256" key="1">
    <source>
        <dbReference type="SAM" id="MobiDB-lite"/>
    </source>
</evidence>
<dbReference type="GO" id="GO:0003676">
    <property type="term" value="F:nucleic acid binding"/>
    <property type="evidence" value="ECO:0007669"/>
    <property type="project" value="InterPro"/>
</dbReference>
<dbReference type="GO" id="GO:0015074">
    <property type="term" value="P:DNA integration"/>
    <property type="evidence" value="ECO:0007669"/>
    <property type="project" value="InterPro"/>
</dbReference>
<dbReference type="AlphaFoldDB" id="A0A2M7ALY6"/>
<accession>A0A2M7ALY6</accession>
<name>A0A2M7ALY6_UNCKA</name>
<dbReference type="EMBL" id="PEWD01000085">
    <property type="protein sequence ID" value="PIU68280.1"/>
    <property type="molecule type" value="Genomic_DNA"/>
</dbReference>
<feature type="domain" description="Integrase catalytic" evidence="2">
    <location>
        <begin position="123"/>
        <end position="260"/>
    </location>
</feature>
<feature type="compositionally biased region" description="Basic and acidic residues" evidence="1">
    <location>
        <begin position="16"/>
        <end position="27"/>
    </location>
</feature>
<reference evidence="4" key="1">
    <citation type="submission" date="2017-09" db="EMBL/GenBank/DDBJ databases">
        <title>Depth-based differentiation of microbial function through sediment-hosted aquifers and enrichment of novel symbionts in the deep terrestrial subsurface.</title>
        <authorList>
            <person name="Probst A.J."/>
            <person name="Ladd B."/>
            <person name="Jarett J.K."/>
            <person name="Geller-Mcgrath D.E."/>
            <person name="Sieber C.M.K."/>
            <person name="Emerson J.B."/>
            <person name="Anantharaman K."/>
            <person name="Thomas B.C."/>
            <person name="Malmstrom R."/>
            <person name="Stieglmeier M."/>
            <person name="Klingl A."/>
            <person name="Woyke T."/>
            <person name="Ryan C.M."/>
            <person name="Banfield J.F."/>
        </authorList>
    </citation>
    <scope>NUCLEOTIDE SEQUENCE [LARGE SCALE GENOMIC DNA]</scope>
</reference>
<dbReference type="SUPFAM" id="SSF53098">
    <property type="entry name" value="Ribonuclease H-like"/>
    <property type="match status" value="1"/>
</dbReference>
<comment type="caution">
    <text evidence="3">The sequence shown here is derived from an EMBL/GenBank/DDBJ whole genome shotgun (WGS) entry which is preliminary data.</text>
</comment>
<sequence length="260" mass="31012">MQYHRNAKTNLNQRVAMRESPDTSRALKEQYQVSHVTVSKWKKRDDPKDRSSRPEIIHYAVDKGLWRIVKAVRKKALFTLDELVDVLVPYIEHLNRDNCYRILKVYRLNRLSLPEQEKKKQFATYKPGFVHIDVFYLPKLMEEGRKKRYYCFLAIDRATRMLFLSVYPHKGHQEAVDFLMKCLSFFPYRIHHILTDNGKEFTLKDARNRWGKIETDSFLDVICQIAGITHRLTKVKHPWTNGMAERAVKTVKEHTVWVHR</sequence>
<dbReference type="InterPro" id="IPR012337">
    <property type="entry name" value="RNaseH-like_sf"/>
</dbReference>
<dbReference type="Pfam" id="PF00665">
    <property type="entry name" value="rve"/>
    <property type="match status" value="1"/>
</dbReference>
<gene>
    <name evidence="3" type="ORF">COS81_04510</name>
</gene>
<feature type="non-terminal residue" evidence="3">
    <location>
        <position position="260"/>
    </location>
</feature>
<evidence type="ECO:0000259" key="2">
    <source>
        <dbReference type="PROSITE" id="PS50994"/>
    </source>
</evidence>
<evidence type="ECO:0000313" key="3">
    <source>
        <dbReference type="EMBL" id="PIU68280.1"/>
    </source>
</evidence>
<organism evidence="3 4">
    <name type="scientific">candidate division WWE3 bacterium CG06_land_8_20_14_3_00_42_16</name>
    <dbReference type="NCBI Taxonomy" id="1975083"/>
    <lineage>
        <taxon>Bacteria</taxon>
        <taxon>Katanobacteria</taxon>
    </lineage>
</organism>